<evidence type="ECO:0000313" key="3">
    <source>
        <dbReference type="EMBL" id="MCM2437499.1"/>
    </source>
</evidence>
<evidence type="ECO:0000256" key="1">
    <source>
        <dbReference type="ARBA" id="ARBA00022833"/>
    </source>
</evidence>
<name>A0ABT0VKQ0_9LACO</name>
<dbReference type="InterPro" id="IPR001279">
    <property type="entry name" value="Metallo-B-lactamas"/>
</dbReference>
<dbReference type="InterPro" id="IPR036866">
    <property type="entry name" value="RibonucZ/Hydroxyglut_hydro"/>
</dbReference>
<dbReference type="Proteomes" id="UP001057481">
    <property type="component" value="Unassembled WGS sequence"/>
</dbReference>
<dbReference type="EMBL" id="JAGMVS010000064">
    <property type="protein sequence ID" value="MCM2437499.1"/>
    <property type="molecule type" value="Genomic_DNA"/>
</dbReference>
<keyword evidence="4" id="KW-1185">Reference proteome</keyword>
<accession>A0ABT0VKQ0</accession>
<dbReference type="Pfam" id="PF12706">
    <property type="entry name" value="Lactamase_B_2"/>
    <property type="match status" value="1"/>
</dbReference>
<reference evidence="3" key="1">
    <citation type="submission" date="2021-04" db="EMBL/GenBank/DDBJ databases">
        <title>Taxonomic assessment of Weissella genus.</title>
        <authorList>
            <person name="Fanelli F."/>
            <person name="Chieffi D."/>
            <person name="Dell'Aquila A."/>
            <person name="Gyu-Sung C."/>
            <person name="Franz C.M.A.P."/>
            <person name="Fusco V."/>
        </authorList>
    </citation>
    <scope>NUCLEOTIDE SEQUENCE</scope>
    <source>
        <strain evidence="3">LMG 25373</strain>
    </source>
</reference>
<organism evidence="3 4">
    <name type="scientific">Periweissella beninensis</name>
    <dbReference type="NCBI Taxonomy" id="504936"/>
    <lineage>
        <taxon>Bacteria</taxon>
        <taxon>Bacillati</taxon>
        <taxon>Bacillota</taxon>
        <taxon>Bacilli</taxon>
        <taxon>Lactobacillales</taxon>
        <taxon>Lactobacillaceae</taxon>
        <taxon>Periweissella</taxon>
    </lineage>
</organism>
<evidence type="ECO:0000313" key="4">
    <source>
        <dbReference type="Proteomes" id="UP001057481"/>
    </source>
</evidence>
<sequence>MKLTVLGYYGGYPAKGIGTSSFLLTATNGYQLLIDCGSGALMALERILDPLKLNAVILSHYHADHIADIGVLQHYWQLAPGNKAQPMLPIYGSPLDEPHFNQLDWPNATEKHPYQVEKKLKIGPFTISFFQTNHPVATSAMRFKEDDSDKEFVYTADTTVCADLPEFIQGAEVLLADTNFYADKTGQRWHLTAPEAGELAKMAKVPNLWLTHLPQTGLLTTLVTQAQQAAGQKVNVQRVHQGQIIKI</sequence>
<dbReference type="SMART" id="SM00849">
    <property type="entry name" value="Lactamase_B"/>
    <property type="match status" value="1"/>
</dbReference>
<feature type="domain" description="Metallo-beta-lactamase" evidence="2">
    <location>
        <begin position="18"/>
        <end position="212"/>
    </location>
</feature>
<comment type="caution">
    <text evidence="3">The sequence shown here is derived from an EMBL/GenBank/DDBJ whole genome shotgun (WGS) entry which is preliminary data.</text>
</comment>
<dbReference type="PANTHER" id="PTHR46018:SF4">
    <property type="entry name" value="METALLO-HYDROLASE YHFI-RELATED"/>
    <property type="match status" value="1"/>
</dbReference>
<gene>
    <name evidence="3" type="ORF">KAK10_06210</name>
</gene>
<proteinExistence type="predicted"/>
<protein>
    <submittedName>
        <fullName evidence="3">MBL fold metallo-hydrolase</fullName>
    </submittedName>
</protein>
<dbReference type="Gene3D" id="3.60.15.10">
    <property type="entry name" value="Ribonuclease Z/Hydroxyacylglutathione hydrolase-like"/>
    <property type="match status" value="1"/>
</dbReference>
<dbReference type="CDD" id="cd07716">
    <property type="entry name" value="RNaseZ_short-form-like_MBL-fold"/>
    <property type="match status" value="1"/>
</dbReference>
<evidence type="ECO:0000259" key="2">
    <source>
        <dbReference type="SMART" id="SM00849"/>
    </source>
</evidence>
<dbReference type="SUPFAM" id="SSF56281">
    <property type="entry name" value="Metallo-hydrolase/oxidoreductase"/>
    <property type="match status" value="1"/>
</dbReference>
<dbReference type="PANTHER" id="PTHR46018">
    <property type="entry name" value="ZINC PHOSPHODIESTERASE ELAC PROTEIN 1"/>
    <property type="match status" value="1"/>
</dbReference>
<dbReference type="RefSeq" id="WP_205143545.1">
    <property type="nucleotide sequence ID" value="NZ_JAFBDN010000007.1"/>
</dbReference>
<keyword evidence="1" id="KW-0862">Zinc</keyword>